<dbReference type="InterPro" id="IPR015109">
    <property type="entry name" value="Restrct_endonuc_II_EcoRII_C"/>
</dbReference>
<dbReference type="GO" id="GO:0009307">
    <property type="term" value="P:DNA restriction-modification system"/>
    <property type="evidence" value="ECO:0007669"/>
    <property type="project" value="InterPro"/>
</dbReference>
<evidence type="ECO:0000259" key="1">
    <source>
        <dbReference type="Pfam" id="PF09019"/>
    </source>
</evidence>
<organism evidence="2 3">
    <name type="scientific">Mucilaginibacter conchicola</name>
    <dbReference type="NCBI Taxonomy" id="2303333"/>
    <lineage>
        <taxon>Bacteria</taxon>
        <taxon>Pseudomonadati</taxon>
        <taxon>Bacteroidota</taxon>
        <taxon>Sphingobacteriia</taxon>
        <taxon>Sphingobacteriales</taxon>
        <taxon>Sphingobacteriaceae</taxon>
        <taxon>Mucilaginibacter</taxon>
    </lineage>
</organism>
<dbReference type="Gene3D" id="3.40.91.80">
    <property type="match status" value="1"/>
</dbReference>
<keyword evidence="2" id="KW-0255">Endonuclease</keyword>
<sequence length="372" mass="42527">MKKFASVLGEERQEFPGNMIYLPDEEGQAVFAPSRFTWNDDRLKHPHRSEFRLYYSDNEIVQTLAGEGDLVVLLKTVKNELVVIISPEGSTSEQQLLYLFGLEETKRKFMVVRNLNLQHQDIGYAGRYILESLDMELPDEDVAYAEEMFARFPHGFPATADFSAFCRGTVKNVSPRDAPDEALMAWWKREKGLMRIMEKHVIAGQLEAGFGNPSERTDNFLRFALSVLNRRKSRAGHSFEQHLEVIFKANKVSYIRHAMTENRNQPDFLFPSANAYKDPQFPESGLTMLGVKTTLKDRWRQVLAEAERIPAKHLVTMDVSISINQMKQMQAANLQLVIPAENFTTFSTAQQSDLINLADFISLVRLKEASIL</sequence>
<evidence type="ECO:0000313" key="3">
    <source>
        <dbReference type="Proteomes" id="UP000264217"/>
    </source>
</evidence>
<feature type="domain" description="Restriction endonuclease type II EcoRII C-terminal" evidence="1">
    <location>
        <begin position="195"/>
        <end position="361"/>
    </location>
</feature>
<proteinExistence type="predicted"/>
<keyword evidence="3" id="KW-1185">Reference proteome</keyword>
<evidence type="ECO:0000313" key="2">
    <source>
        <dbReference type="EMBL" id="RFZ91109.1"/>
    </source>
</evidence>
<dbReference type="Proteomes" id="UP000264217">
    <property type="component" value="Unassembled WGS sequence"/>
</dbReference>
<gene>
    <name evidence="2" type="ORF">D0C36_19395</name>
</gene>
<dbReference type="GO" id="GO:0009036">
    <property type="term" value="F:type II site-specific deoxyribonuclease activity"/>
    <property type="evidence" value="ECO:0007669"/>
    <property type="project" value="InterPro"/>
</dbReference>
<keyword evidence="2" id="KW-0540">Nuclease</keyword>
<dbReference type="GO" id="GO:0003677">
    <property type="term" value="F:DNA binding"/>
    <property type="evidence" value="ECO:0007669"/>
    <property type="project" value="InterPro"/>
</dbReference>
<protein>
    <submittedName>
        <fullName evidence="2">Restriction endonuclease</fullName>
    </submittedName>
</protein>
<reference evidence="2 3" key="1">
    <citation type="submission" date="2018-08" db="EMBL/GenBank/DDBJ databases">
        <title>Mucilaginibacter sp. MYSH2.</title>
        <authorList>
            <person name="Seo T."/>
        </authorList>
    </citation>
    <scope>NUCLEOTIDE SEQUENCE [LARGE SCALE GENOMIC DNA]</scope>
    <source>
        <strain evidence="2 3">MYSH2</strain>
    </source>
</reference>
<dbReference type="EMBL" id="QWDC01000003">
    <property type="protein sequence ID" value="RFZ91109.1"/>
    <property type="molecule type" value="Genomic_DNA"/>
</dbReference>
<dbReference type="AlphaFoldDB" id="A0A372NQA6"/>
<name>A0A372NQA6_9SPHI</name>
<dbReference type="Pfam" id="PF09019">
    <property type="entry name" value="EcoRII-C"/>
    <property type="match status" value="1"/>
</dbReference>
<dbReference type="RefSeq" id="WP_117393312.1">
    <property type="nucleotide sequence ID" value="NZ_QWDC01000003.1"/>
</dbReference>
<dbReference type="SUPFAM" id="SSF52980">
    <property type="entry name" value="Restriction endonuclease-like"/>
    <property type="match status" value="1"/>
</dbReference>
<comment type="caution">
    <text evidence="2">The sequence shown here is derived from an EMBL/GenBank/DDBJ whole genome shotgun (WGS) entry which is preliminary data.</text>
</comment>
<dbReference type="InterPro" id="IPR011335">
    <property type="entry name" value="Restrct_endonuc-II-like"/>
</dbReference>
<dbReference type="InterPro" id="IPR038365">
    <property type="entry name" value="EcoRII_C_sf"/>
</dbReference>
<accession>A0A372NQA6</accession>
<keyword evidence="2" id="KW-0378">Hydrolase</keyword>
<dbReference type="OrthoDB" id="9797574at2"/>